<evidence type="ECO:0000256" key="1">
    <source>
        <dbReference type="ARBA" id="ARBA00022729"/>
    </source>
</evidence>
<feature type="signal peptide" evidence="3">
    <location>
        <begin position="1"/>
        <end position="20"/>
    </location>
</feature>
<organism evidence="4 5">
    <name type="scientific">Martelella endophytica</name>
    <dbReference type="NCBI Taxonomy" id="1486262"/>
    <lineage>
        <taxon>Bacteria</taxon>
        <taxon>Pseudomonadati</taxon>
        <taxon>Pseudomonadota</taxon>
        <taxon>Alphaproteobacteria</taxon>
        <taxon>Hyphomicrobiales</taxon>
        <taxon>Aurantimonadaceae</taxon>
        <taxon>Martelella</taxon>
    </lineage>
</organism>
<dbReference type="OrthoDB" id="9815444at2"/>
<dbReference type="PANTHER" id="PTHR30222">
    <property type="entry name" value="SPERMIDINE/PUTRESCINE-BINDING PERIPLASMIC PROTEIN"/>
    <property type="match status" value="1"/>
</dbReference>
<keyword evidence="5" id="KW-1185">Reference proteome</keyword>
<dbReference type="PATRIC" id="fig|1486262.3.peg.2007"/>
<dbReference type="KEGG" id="mey:TM49_09700"/>
<accession>A0A0D5LRD5</accession>
<evidence type="ECO:0000313" key="5">
    <source>
        <dbReference type="Proteomes" id="UP000032611"/>
    </source>
</evidence>
<dbReference type="InterPro" id="IPR006059">
    <property type="entry name" value="SBP"/>
</dbReference>
<keyword evidence="2" id="KW-0574">Periplasm</keyword>
<proteinExistence type="predicted"/>
<evidence type="ECO:0000256" key="2">
    <source>
        <dbReference type="ARBA" id="ARBA00022764"/>
    </source>
</evidence>
<keyword evidence="1 3" id="KW-0732">Signal</keyword>
<evidence type="ECO:0000313" key="4">
    <source>
        <dbReference type="EMBL" id="AJY45883.1"/>
    </source>
</evidence>
<sequence>MNSRLTLTLAATLLASTAMAQENELTVASWGGSFQEAESKALFEPAAEAMGIDLTQETYSGMSDVRLQVQTGQVTFDLVASGTGSAARAGAEGLLEPIDYDVVDVSHFLEGTYSDYCVGSDVFSTTYAWNTDTYGEDGPDSWADFWDVEKFPGSRAYRGNSVAGALEPALMADGVAPEDVYSVLDSEEGIERAIDKIRELKPHIEVFWSSGAQQAQLMKDGEVDMTTGWNGRFDTAARDGGKVAYSFNQGLADVDCFAIPKGAPHKDLAMKFLAEISKPEYQDDLPKYITYGPTNTLAYETGEISPEVAAMLPSSPENAAKQLPISLEWYIKWETTANEMYQEMLTE</sequence>
<dbReference type="CDD" id="cd13589">
    <property type="entry name" value="PBP2_polyamine_RpCGA009"/>
    <property type="match status" value="1"/>
</dbReference>
<dbReference type="Proteomes" id="UP000032611">
    <property type="component" value="Chromosome"/>
</dbReference>
<dbReference type="PANTHER" id="PTHR30222:SF2">
    <property type="entry name" value="ABC TRANSPORTER SUBSTRATE-BINDING PROTEIN"/>
    <property type="match status" value="1"/>
</dbReference>
<evidence type="ECO:0000256" key="3">
    <source>
        <dbReference type="SAM" id="SignalP"/>
    </source>
</evidence>
<reference evidence="4 5" key="1">
    <citation type="journal article" date="2015" name="Genome Announc.">
        <title>Complete genome sequence of Martelella endophytica YC6887, which has antifungal activity associated with a halophyte.</title>
        <authorList>
            <person name="Khan A."/>
            <person name="Khan H."/>
            <person name="Chung E.J."/>
            <person name="Hossain M.T."/>
            <person name="Chung Y.R."/>
        </authorList>
    </citation>
    <scope>NUCLEOTIDE SEQUENCE [LARGE SCALE GENOMIC DNA]</scope>
    <source>
        <strain evidence="4">YC6887</strain>
    </source>
</reference>
<gene>
    <name evidence="4" type="ORF">TM49_09700</name>
</gene>
<protein>
    <submittedName>
        <fullName evidence="4">Spermidine/putrescine ABC transporter substrate-binding protein</fullName>
    </submittedName>
</protein>
<dbReference type="HOGENOM" id="CLU_026974_8_0_5"/>
<dbReference type="Gene3D" id="3.40.190.10">
    <property type="entry name" value="Periplasmic binding protein-like II"/>
    <property type="match status" value="2"/>
</dbReference>
<dbReference type="Pfam" id="PF13416">
    <property type="entry name" value="SBP_bac_8"/>
    <property type="match status" value="1"/>
</dbReference>
<dbReference type="EMBL" id="CP010803">
    <property type="protein sequence ID" value="AJY45883.1"/>
    <property type="molecule type" value="Genomic_DNA"/>
</dbReference>
<dbReference type="SUPFAM" id="SSF53850">
    <property type="entry name" value="Periplasmic binding protein-like II"/>
    <property type="match status" value="1"/>
</dbReference>
<name>A0A0D5LRD5_MAREN</name>
<dbReference type="RefSeq" id="WP_045680868.1">
    <property type="nucleotide sequence ID" value="NZ_CP010803.1"/>
</dbReference>
<feature type="chain" id="PRO_5002295207" evidence="3">
    <location>
        <begin position="21"/>
        <end position="347"/>
    </location>
</feature>
<dbReference type="AlphaFoldDB" id="A0A0D5LRD5"/>
<dbReference type="STRING" id="1486262.TM49_09700"/>